<dbReference type="GeneID" id="76207575"/>
<evidence type="ECO:0000313" key="4">
    <source>
        <dbReference type="Proteomes" id="UP001060771"/>
    </source>
</evidence>
<reference evidence="2" key="2">
    <citation type="submission" date="2020-09" db="EMBL/GenBank/DDBJ databases">
        <authorList>
            <person name="Sun Q."/>
            <person name="Ohkuma M."/>
        </authorList>
    </citation>
    <scope>NUCLEOTIDE SEQUENCE</scope>
    <source>
        <strain evidence="2">JCM 11219</strain>
    </source>
</reference>
<accession>A0A830EMP4</accession>
<protein>
    <submittedName>
        <fullName evidence="2">Uncharacterized protein</fullName>
    </submittedName>
</protein>
<name>A0A830EMP4_9CREN</name>
<organism evidence="2 3">
    <name type="scientific">Vulcanisaeta souniana JCM 11219</name>
    <dbReference type="NCBI Taxonomy" id="1293586"/>
    <lineage>
        <taxon>Archaea</taxon>
        <taxon>Thermoproteota</taxon>
        <taxon>Thermoprotei</taxon>
        <taxon>Thermoproteales</taxon>
        <taxon>Thermoproteaceae</taxon>
        <taxon>Vulcanisaeta</taxon>
    </lineage>
</organism>
<reference evidence="1" key="4">
    <citation type="journal article" date="2023" name="Microbiol. Resour. Announc.">
        <title>Complete Genome Sequence of Vulcanisaeta souniana Strain IC-059, a Hyperthermophilic Archaeon Isolated from Hot Spring Water in Japan.</title>
        <authorList>
            <person name="Kato S."/>
            <person name="Itoh T."/>
            <person name="Wu L."/>
            <person name="Ma J."/>
            <person name="Ohkuma M."/>
        </authorList>
    </citation>
    <scope>NUCLEOTIDE SEQUENCE</scope>
    <source>
        <strain evidence="1">JCM 11219</strain>
    </source>
</reference>
<dbReference type="Proteomes" id="UP000657075">
    <property type="component" value="Unassembled WGS sequence"/>
</dbReference>
<dbReference type="Proteomes" id="UP001060771">
    <property type="component" value="Chromosome"/>
</dbReference>
<evidence type="ECO:0000313" key="3">
    <source>
        <dbReference type="Proteomes" id="UP000657075"/>
    </source>
</evidence>
<evidence type="ECO:0000313" key="2">
    <source>
        <dbReference type="EMBL" id="GGI85790.1"/>
    </source>
</evidence>
<dbReference type="EMBL" id="AP026830">
    <property type="protein sequence ID" value="BDR92942.1"/>
    <property type="molecule type" value="Genomic_DNA"/>
</dbReference>
<reference evidence="4" key="3">
    <citation type="submission" date="2022-09" db="EMBL/GenBank/DDBJ databases">
        <title>Complete genome sequence of Vulcanisaeta souniana.</title>
        <authorList>
            <person name="Kato S."/>
            <person name="Itoh T."/>
            <person name="Ohkuma M."/>
        </authorList>
    </citation>
    <scope>NUCLEOTIDE SEQUENCE [LARGE SCALE GENOMIC DNA]</scope>
    <source>
        <strain evidence="4">JCM 11219</strain>
    </source>
</reference>
<reference evidence="2" key="1">
    <citation type="journal article" date="2014" name="Int. J. Syst. Evol. Microbiol.">
        <title>Complete genome sequence of Corynebacterium casei LMG S-19264T (=DSM 44701T), isolated from a smear-ripened cheese.</title>
        <authorList>
            <consortium name="US DOE Joint Genome Institute (JGI-PGF)"/>
            <person name="Walter F."/>
            <person name="Albersmeier A."/>
            <person name="Kalinowski J."/>
            <person name="Ruckert C."/>
        </authorList>
    </citation>
    <scope>NUCLEOTIDE SEQUENCE</scope>
    <source>
        <strain evidence="2">JCM 11219</strain>
    </source>
</reference>
<proteinExistence type="predicted"/>
<dbReference type="AlphaFoldDB" id="A0A830EMP4"/>
<keyword evidence="4" id="KW-1185">Reference proteome</keyword>
<gene>
    <name evidence="2" type="ORF">GCM10007112_23570</name>
    <name evidence="1" type="ORF">Vsou_20350</name>
</gene>
<evidence type="ECO:0000313" key="1">
    <source>
        <dbReference type="EMBL" id="BDR92942.1"/>
    </source>
</evidence>
<dbReference type="RefSeq" id="WP_264890712.1">
    <property type="nucleotide sequence ID" value="NZ_AP026830.1"/>
</dbReference>
<dbReference type="EMBL" id="BMNM01000013">
    <property type="protein sequence ID" value="GGI85790.1"/>
    <property type="molecule type" value="Genomic_DNA"/>
</dbReference>
<sequence>MKANKTQNGSKAYKLYADFTYHALGNRTYAYYSPSMYRAEGGVELLRLIGSVWLLGNAFIGPFPSLTVVGVRKLTVTRAPVNPSELGIDSLPYVGVIGGSGLDREGLLSRYLDLDMVRQDIAAIIEGGKKIISSLANTQRSG</sequence>